<dbReference type="EMBL" id="JAWDGP010000802">
    <property type="protein sequence ID" value="KAK3797130.1"/>
    <property type="molecule type" value="Genomic_DNA"/>
</dbReference>
<proteinExistence type="predicted"/>
<keyword evidence="3" id="KW-1185">Reference proteome</keyword>
<reference evidence="2" key="1">
    <citation type="journal article" date="2023" name="G3 (Bethesda)">
        <title>A reference genome for the long-term kleptoplast-retaining sea slug Elysia crispata morphotype clarki.</title>
        <authorList>
            <person name="Eastman K.E."/>
            <person name="Pendleton A.L."/>
            <person name="Shaikh M.A."/>
            <person name="Suttiyut T."/>
            <person name="Ogas R."/>
            <person name="Tomko P."/>
            <person name="Gavelis G."/>
            <person name="Widhalm J.R."/>
            <person name="Wisecaver J.H."/>
        </authorList>
    </citation>
    <scope>NUCLEOTIDE SEQUENCE</scope>
    <source>
        <strain evidence="2">ECLA1</strain>
    </source>
</reference>
<evidence type="ECO:0000256" key="1">
    <source>
        <dbReference type="SAM" id="MobiDB-lite"/>
    </source>
</evidence>
<feature type="compositionally biased region" description="Polar residues" evidence="1">
    <location>
        <begin position="67"/>
        <end position="80"/>
    </location>
</feature>
<comment type="caution">
    <text evidence="2">The sequence shown here is derived from an EMBL/GenBank/DDBJ whole genome shotgun (WGS) entry which is preliminary data.</text>
</comment>
<dbReference type="AlphaFoldDB" id="A0AAE1E869"/>
<accession>A0AAE1E869</accession>
<organism evidence="2 3">
    <name type="scientific">Elysia crispata</name>
    <name type="common">lettuce slug</name>
    <dbReference type="NCBI Taxonomy" id="231223"/>
    <lineage>
        <taxon>Eukaryota</taxon>
        <taxon>Metazoa</taxon>
        <taxon>Spiralia</taxon>
        <taxon>Lophotrochozoa</taxon>
        <taxon>Mollusca</taxon>
        <taxon>Gastropoda</taxon>
        <taxon>Heterobranchia</taxon>
        <taxon>Euthyneura</taxon>
        <taxon>Panpulmonata</taxon>
        <taxon>Sacoglossa</taxon>
        <taxon>Placobranchoidea</taxon>
        <taxon>Plakobranchidae</taxon>
        <taxon>Elysia</taxon>
    </lineage>
</organism>
<evidence type="ECO:0000313" key="2">
    <source>
        <dbReference type="EMBL" id="KAK3797130.1"/>
    </source>
</evidence>
<name>A0AAE1E869_9GAST</name>
<feature type="region of interest" description="Disordered" evidence="1">
    <location>
        <begin position="1"/>
        <end position="23"/>
    </location>
</feature>
<dbReference type="Proteomes" id="UP001283361">
    <property type="component" value="Unassembled WGS sequence"/>
</dbReference>
<gene>
    <name evidence="2" type="ORF">RRG08_060474</name>
</gene>
<sequence length="92" mass="9423">MVRTLRSLASGCQVASRGPDWSDKGKTGCPHCLYHIAILSGAKDACLASVGTAHSATATVVKIMTSSSQPGDLTSTTPAQNPDPPDGQVQDV</sequence>
<feature type="region of interest" description="Disordered" evidence="1">
    <location>
        <begin position="67"/>
        <end position="92"/>
    </location>
</feature>
<evidence type="ECO:0000313" key="3">
    <source>
        <dbReference type="Proteomes" id="UP001283361"/>
    </source>
</evidence>
<protein>
    <submittedName>
        <fullName evidence="2">Uncharacterized protein</fullName>
    </submittedName>
</protein>